<dbReference type="InterPro" id="IPR000595">
    <property type="entry name" value="cNMP-bd_dom"/>
</dbReference>
<gene>
    <name evidence="2" type="ORF">GNY06_11220</name>
</gene>
<organism evidence="2 3">
    <name type="scientific">Elizabethkingia argenteiflava</name>
    <dbReference type="NCBI Taxonomy" id="2681556"/>
    <lineage>
        <taxon>Bacteria</taxon>
        <taxon>Pseudomonadati</taxon>
        <taxon>Bacteroidota</taxon>
        <taxon>Flavobacteriia</taxon>
        <taxon>Flavobacteriales</taxon>
        <taxon>Weeksellaceae</taxon>
        <taxon>Elizabethkingia</taxon>
    </lineage>
</organism>
<dbReference type="InterPro" id="IPR018490">
    <property type="entry name" value="cNMP-bd_dom_sf"/>
</dbReference>
<reference evidence="2 3" key="1">
    <citation type="submission" date="2019-11" db="EMBL/GenBank/DDBJ databases">
        <title>Characterization of Elizabethkingia argenteiflava sp. nov., isolated from inner surface of Soybean Pods.</title>
        <authorList>
            <person name="Mo S."/>
        </authorList>
    </citation>
    <scope>NUCLEOTIDE SEQUENCE [LARGE SCALE GENOMIC DNA]</scope>
    <source>
        <strain evidence="2 3">YB22</strain>
    </source>
</reference>
<name>A0A845PYC0_9FLAO</name>
<proteinExistence type="predicted"/>
<dbReference type="Proteomes" id="UP000553459">
    <property type="component" value="Unassembled WGS sequence"/>
</dbReference>
<dbReference type="EMBL" id="JAAABJ010000634">
    <property type="protein sequence ID" value="NAW51911.1"/>
    <property type="molecule type" value="Genomic_DNA"/>
</dbReference>
<dbReference type="RefSeq" id="WP_166520164.1">
    <property type="nucleotide sequence ID" value="NZ_JAAABJ010000634.1"/>
</dbReference>
<feature type="domain" description="Cyclic nucleotide-binding" evidence="1">
    <location>
        <begin position="10"/>
        <end position="56"/>
    </location>
</feature>
<accession>A0A845PYC0</accession>
<dbReference type="CDD" id="cd00038">
    <property type="entry name" value="CAP_ED"/>
    <property type="match status" value="1"/>
</dbReference>
<sequence>MENIREIFDSIIQLTDEEFSYYLSKLSYKEYKKGEIITKKGSIENYAYYVQKGIVRRFIDKGEGDLTFYFSFEHDFVCAYDSFITQTPCRYMLQALENTSVMRMSWQDVQDLYRQSLKWERIGRILNEKAYLERAEREFSLLAQSPQERYESLFQQNREVIKRVPLKYIASYIGITPQALSRIRKRIF</sequence>
<dbReference type="Gene3D" id="2.60.120.10">
    <property type="entry name" value="Jelly Rolls"/>
    <property type="match status" value="1"/>
</dbReference>
<dbReference type="PROSITE" id="PS50042">
    <property type="entry name" value="CNMP_BINDING_3"/>
    <property type="match status" value="1"/>
</dbReference>
<keyword evidence="3" id="KW-1185">Reference proteome</keyword>
<protein>
    <submittedName>
        <fullName evidence="2">Cyclic nucleotide-binding domain-containing protein</fullName>
    </submittedName>
</protein>
<dbReference type="SUPFAM" id="SSF51206">
    <property type="entry name" value="cAMP-binding domain-like"/>
    <property type="match status" value="1"/>
</dbReference>
<dbReference type="Pfam" id="PF00027">
    <property type="entry name" value="cNMP_binding"/>
    <property type="match status" value="1"/>
</dbReference>
<comment type="caution">
    <text evidence="2">The sequence shown here is derived from an EMBL/GenBank/DDBJ whole genome shotgun (WGS) entry which is preliminary data.</text>
</comment>
<evidence type="ECO:0000313" key="3">
    <source>
        <dbReference type="Proteomes" id="UP000553459"/>
    </source>
</evidence>
<dbReference type="AlphaFoldDB" id="A0A845PYC0"/>
<evidence type="ECO:0000259" key="1">
    <source>
        <dbReference type="PROSITE" id="PS50042"/>
    </source>
</evidence>
<dbReference type="InterPro" id="IPR014710">
    <property type="entry name" value="RmlC-like_jellyroll"/>
</dbReference>
<evidence type="ECO:0000313" key="2">
    <source>
        <dbReference type="EMBL" id="NAW51911.1"/>
    </source>
</evidence>